<evidence type="ECO:0000313" key="13">
    <source>
        <dbReference type="Proteomes" id="UP000824048"/>
    </source>
</evidence>
<evidence type="ECO:0000256" key="10">
    <source>
        <dbReference type="RuleBase" id="RU000594"/>
    </source>
</evidence>
<dbReference type="EC" id="3.4.23.36" evidence="9"/>
<dbReference type="GO" id="GO:0006508">
    <property type="term" value="P:proteolysis"/>
    <property type="evidence" value="ECO:0007669"/>
    <property type="project" value="UniProtKB-KW"/>
</dbReference>
<evidence type="ECO:0000256" key="8">
    <source>
        <dbReference type="ARBA" id="ARBA00023136"/>
    </source>
</evidence>
<evidence type="ECO:0000256" key="2">
    <source>
        <dbReference type="ARBA" id="ARBA00022475"/>
    </source>
</evidence>
<keyword evidence="6 9" id="KW-0378">Hydrolase</keyword>
<dbReference type="Pfam" id="PF01252">
    <property type="entry name" value="Peptidase_A8"/>
    <property type="match status" value="1"/>
</dbReference>
<dbReference type="NCBIfam" id="TIGR00077">
    <property type="entry name" value="lspA"/>
    <property type="match status" value="1"/>
</dbReference>
<keyword evidence="3 9" id="KW-0645">Protease</keyword>
<feature type="transmembrane region" description="Helical" evidence="9">
    <location>
        <begin position="66"/>
        <end position="85"/>
    </location>
</feature>
<dbReference type="GO" id="GO:0004190">
    <property type="term" value="F:aspartic-type endopeptidase activity"/>
    <property type="evidence" value="ECO:0007669"/>
    <property type="project" value="UniProtKB-UniRule"/>
</dbReference>
<sequence length="173" mass="19125">MGFQMIVSIVSVLVAAILVVVDQLIKHWATVVLQPLGAITVLPGILELRYYLNDGMAFSMLAGKQMLLIGVTSVMLICVLLLLLLRKMGMWERISWTLILGGGIGNLIDRFLNGVVVDYINVLFVNFAVFNFADICITTGVILLMLWIFYDSLQKDKAEKAAKQQKEASDGTT</sequence>
<dbReference type="Proteomes" id="UP000824048">
    <property type="component" value="Unassembled WGS sequence"/>
</dbReference>
<comment type="function">
    <text evidence="9 10">This protein specifically catalyzes the removal of signal peptides from prolipoproteins.</text>
</comment>
<dbReference type="PRINTS" id="PR00781">
    <property type="entry name" value="LIPOSIGPTASE"/>
</dbReference>
<feature type="transmembrane region" description="Helical" evidence="9">
    <location>
        <begin position="124"/>
        <end position="150"/>
    </location>
</feature>
<feature type="active site" evidence="9">
    <location>
        <position position="134"/>
    </location>
</feature>
<dbReference type="GO" id="GO:0005886">
    <property type="term" value="C:plasma membrane"/>
    <property type="evidence" value="ECO:0007669"/>
    <property type="project" value="UniProtKB-SubCell"/>
</dbReference>
<accession>A0A9D2ENJ2</accession>
<evidence type="ECO:0000313" key="12">
    <source>
        <dbReference type="EMBL" id="HIZ40979.1"/>
    </source>
</evidence>
<comment type="pathway">
    <text evidence="9">Protein modification; lipoprotein biosynthesis (signal peptide cleavage).</text>
</comment>
<evidence type="ECO:0000256" key="11">
    <source>
        <dbReference type="RuleBase" id="RU004181"/>
    </source>
</evidence>
<proteinExistence type="inferred from homology"/>
<evidence type="ECO:0000256" key="7">
    <source>
        <dbReference type="ARBA" id="ARBA00022989"/>
    </source>
</evidence>
<dbReference type="PROSITE" id="PS00855">
    <property type="entry name" value="SPASE_II"/>
    <property type="match status" value="1"/>
</dbReference>
<keyword evidence="8 9" id="KW-0472">Membrane</keyword>
<dbReference type="PANTHER" id="PTHR33695:SF1">
    <property type="entry name" value="LIPOPROTEIN SIGNAL PEPTIDASE"/>
    <property type="match status" value="1"/>
</dbReference>
<evidence type="ECO:0000256" key="4">
    <source>
        <dbReference type="ARBA" id="ARBA00022692"/>
    </source>
</evidence>
<feature type="active site" evidence="9">
    <location>
        <position position="118"/>
    </location>
</feature>
<gene>
    <name evidence="9 12" type="primary">lspA</name>
    <name evidence="12" type="ORF">H9811_00285</name>
</gene>
<evidence type="ECO:0000256" key="5">
    <source>
        <dbReference type="ARBA" id="ARBA00022750"/>
    </source>
</evidence>
<name>A0A9D2ENJ2_9FIRM</name>
<feature type="transmembrane region" description="Helical" evidence="9">
    <location>
        <begin position="94"/>
        <end position="112"/>
    </location>
</feature>
<reference evidence="12" key="1">
    <citation type="journal article" date="2021" name="PeerJ">
        <title>Extensive microbial diversity within the chicken gut microbiome revealed by metagenomics and culture.</title>
        <authorList>
            <person name="Gilroy R."/>
            <person name="Ravi A."/>
            <person name="Getino M."/>
            <person name="Pursley I."/>
            <person name="Horton D.L."/>
            <person name="Alikhan N.F."/>
            <person name="Baker D."/>
            <person name="Gharbi K."/>
            <person name="Hall N."/>
            <person name="Watson M."/>
            <person name="Adriaenssens E.M."/>
            <person name="Foster-Nyarko E."/>
            <person name="Jarju S."/>
            <person name="Secka A."/>
            <person name="Antonio M."/>
            <person name="Oren A."/>
            <person name="Chaudhuri R.R."/>
            <person name="La Ragione R."/>
            <person name="Hildebrand F."/>
            <person name="Pallen M.J."/>
        </authorList>
    </citation>
    <scope>NUCLEOTIDE SEQUENCE</scope>
    <source>
        <strain evidence="12">ChiSxjej1B13-11774</strain>
    </source>
</reference>
<evidence type="ECO:0000256" key="9">
    <source>
        <dbReference type="HAMAP-Rule" id="MF_00161"/>
    </source>
</evidence>
<dbReference type="AlphaFoldDB" id="A0A9D2ENJ2"/>
<organism evidence="12 13">
    <name type="scientific">Candidatus Gemmiger excrementigallinarum</name>
    <dbReference type="NCBI Taxonomy" id="2838609"/>
    <lineage>
        <taxon>Bacteria</taxon>
        <taxon>Bacillati</taxon>
        <taxon>Bacillota</taxon>
        <taxon>Clostridia</taxon>
        <taxon>Eubacteriales</taxon>
        <taxon>Gemmiger</taxon>
    </lineage>
</organism>
<feature type="transmembrane region" description="Helical" evidence="9">
    <location>
        <begin position="6"/>
        <end position="21"/>
    </location>
</feature>
<dbReference type="HAMAP" id="MF_00161">
    <property type="entry name" value="LspA"/>
    <property type="match status" value="1"/>
</dbReference>
<dbReference type="InterPro" id="IPR001872">
    <property type="entry name" value="Peptidase_A8"/>
</dbReference>
<keyword evidence="5 9" id="KW-0064">Aspartyl protease</keyword>
<evidence type="ECO:0000256" key="3">
    <source>
        <dbReference type="ARBA" id="ARBA00022670"/>
    </source>
</evidence>
<keyword evidence="7 9" id="KW-1133">Transmembrane helix</keyword>
<comment type="caution">
    <text evidence="12">The sequence shown here is derived from an EMBL/GenBank/DDBJ whole genome shotgun (WGS) entry which is preliminary data.</text>
</comment>
<reference evidence="12" key="2">
    <citation type="submission" date="2021-04" db="EMBL/GenBank/DDBJ databases">
        <authorList>
            <person name="Gilroy R."/>
        </authorList>
    </citation>
    <scope>NUCLEOTIDE SEQUENCE</scope>
    <source>
        <strain evidence="12">ChiSxjej1B13-11774</strain>
    </source>
</reference>
<keyword evidence="4 9" id="KW-0812">Transmembrane</keyword>
<evidence type="ECO:0000256" key="1">
    <source>
        <dbReference type="ARBA" id="ARBA00006139"/>
    </source>
</evidence>
<feature type="transmembrane region" description="Helical" evidence="9">
    <location>
        <begin position="28"/>
        <end position="46"/>
    </location>
</feature>
<dbReference type="PANTHER" id="PTHR33695">
    <property type="entry name" value="LIPOPROTEIN SIGNAL PEPTIDASE"/>
    <property type="match status" value="1"/>
</dbReference>
<comment type="subcellular location">
    <subcellularLocation>
        <location evidence="9">Cell membrane</location>
        <topology evidence="9">Multi-pass membrane protein</topology>
    </subcellularLocation>
</comment>
<evidence type="ECO:0000256" key="6">
    <source>
        <dbReference type="ARBA" id="ARBA00022801"/>
    </source>
</evidence>
<comment type="similarity">
    <text evidence="1 9 11">Belongs to the peptidase A8 family.</text>
</comment>
<keyword evidence="2 9" id="KW-1003">Cell membrane</keyword>
<comment type="catalytic activity">
    <reaction evidence="9 10">
        <text>Release of signal peptides from bacterial membrane prolipoproteins. Hydrolyzes -Xaa-Yaa-Zaa-|-(S,diacylglyceryl)Cys-, in which Xaa is hydrophobic (preferably Leu), and Yaa (Ala or Ser) and Zaa (Gly or Ala) have small, neutral side chains.</text>
        <dbReference type="EC" id="3.4.23.36"/>
    </reaction>
</comment>
<dbReference type="EMBL" id="DXBP01000002">
    <property type="protein sequence ID" value="HIZ40979.1"/>
    <property type="molecule type" value="Genomic_DNA"/>
</dbReference>
<protein>
    <recommendedName>
        <fullName evidence="9">Lipoprotein signal peptidase</fullName>
        <ecNumber evidence="9">3.4.23.36</ecNumber>
    </recommendedName>
    <alternativeName>
        <fullName evidence="9">Prolipoprotein signal peptidase</fullName>
    </alternativeName>
    <alternativeName>
        <fullName evidence="9">Signal peptidase II</fullName>
        <shortName evidence="9">SPase II</shortName>
    </alternativeName>
</protein>